<organism evidence="1 2">
    <name type="scientific">Saccharopolyspora erythraea</name>
    <name type="common">Streptomyces erythraeus</name>
    <dbReference type="NCBI Taxonomy" id="1836"/>
    <lineage>
        <taxon>Bacteria</taxon>
        <taxon>Bacillati</taxon>
        <taxon>Actinomycetota</taxon>
        <taxon>Actinomycetes</taxon>
        <taxon>Pseudonocardiales</taxon>
        <taxon>Pseudonocardiaceae</taxon>
        <taxon>Saccharopolyspora</taxon>
    </lineage>
</organism>
<name>A0ABN1EAC0_SACER</name>
<evidence type="ECO:0000313" key="2">
    <source>
        <dbReference type="Proteomes" id="UP001500729"/>
    </source>
</evidence>
<sequence length="64" mass="6748">MRWRSWVVAIVTAAGLGLLGSGIATAQNMSGKYIGGELNELADAPIDVLLDKIESTTRSATEVE</sequence>
<proteinExistence type="predicted"/>
<protein>
    <recommendedName>
        <fullName evidence="3">Secreted protein</fullName>
    </recommendedName>
</protein>
<accession>A0ABN1EAC0</accession>
<keyword evidence="2" id="KW-1185">Reference proteome</keyword>
<dbReference type="EMBL" id="BAAAGS010000097">
    <property type="protein sequence ID" value="GAA0562377.1"/>
    <property type="molecule type" value="Genomic_DNA"/>
</dbReference>
<evidence type="ECO:0000313" key="1">
    <source>
        <dbReference type="EMBL" id="GAA0562377.1"/>
    </source>
</evidence>
<gene>
    <name evidence="1" type="ORF">GCM10009533_68730</name>
</gene>
<dbReference type="RefSeq" id="WP_143538202.1">
    <property type="nucleotide sequence ID" value="NZ_BAAAGS010000097.1"/>
</dbReference>
<comment type="caution">
    <text evidence="1">The sequence shown here is derived from an EMBL/GenBank/DDBJ whole genome shotgun (WGS) entry which is preliminary data.</text>
</comment>
<evidence type="ECO:0008006" key="3">
    <source>
        <dbReference type="Google" id="ProtNLM"/>
    </source>
</evidence>
<dbReference type="Proteomes" id="UP001500729">
    <property type="component" value="Unassembled WGS sequence"/>
</dbReference>
<reference evidence="1 2" key="1">
    <citation type="journal article" date="2019" name="Int. J. Syst. Evol. Microbiol.">
        <title>The Global Catalogue of Microorganisms (GCM) 10K type strain sequencing project: providing services to taxonomists for standard genome sequencing and annotation.</title>
        <authorList>
            <consortium name="The Broad Institute Genomics Platform"/>
            <consortium name="The Broad Institute Genome Sequencing Center for Infectious Disease"/>
            <person name="Wu L."/>
            <person name="Ma J."/>
        </authorList>
    </citation>
    <scope>NUCLEOTIDE SEQUENCE [LARGE SCALE GENOMIC DNA]</scope>
    <source>
        <strain evidence="1 2">JCM 10303</strain>
    </source>
</reference>